<keyword evidence="4" id="KW-1185">Reference proteome</keyword>
<name>A0A8T0CII8_CORYI</name>
<dbReference type="OrthoDB" id="623670at2759"/>
<evidence type="ECO:0000313" key="4">
    <source>
        <dbReference type="Proteomes" id="UP000806378"/>
    </source>
</evidence>
<evidence type="ECO:0000256" key="1">
    <source>
        <dbReference type="SAM" id="SignalP"/>
    </source>
</evidence>
<feature type="domain" description="Expansin-like EG45" evidence="2">
    <location>
        <begin position="27"/>
        <end position="130"/>
    </location>
</feature>
<dbReference type="Proteomes" id="UP000806378">
    <property type="component" value="Unassembled WGS sequence"/>
</dbReference>
<dbReference type="GO" id="GO:0048046">
    <property type="term" value="C:apoplast"/>
    <property type="evidence" value="ECO:0007669"/>
    <property type="project" value="InterPro"/>
</dbReference>
<sequence>MEGMKTRVLMAVCILLGLVSVGVATPGSATFYKPHQPSDCHGVKEPGPMVAAASDSLWSNGAICGKKFNVTCIGVPPGTGEKFPCKGSVFVIIVDRCASPRCETTLELSRPAFNKIVNPKLVQIIIDYKM</sequence>
<evidence type="ECO:0000259" key="2">
    <source>
        <dbReference type="PROSITE" id="PS50842"/>
    </source>
</evidence>
<protein>
    <recommendedName>
        <fullName evidence="2">Expansin-like EG45 domain-containing protein</fullName>
    </recommendedName>
</protein>
<dbReference type="Gene3D" id="2.40.40.10">
    <property type="entry name" value="RlpA-like domain"/>
    <property type="match status" value="1"/>
</dbReference>
<accession>A0A8T0CII8</accession>
<dbReference type="CDD" id="cd22269">
    <property type="entry name" value="DPBB_EG45-like"/>
    <property type="match status" value="1"/>
</dbReference>
<dbReference type="GO" id="GO:0009627">
    <property type="term" value="P:systemic acquired resistance"/>
    <property type="evidence" value="ECO:0007669"/>
    <property type="project" value="InterPro"/>
</dbReference>
<gene>
    <name evidence="3" type="ORF">BT93_L3415</name>
</gene>
<proteinExistence type="predicted"/>
<dbReference type="Pfam" id="PF03330">
    <property type="entry name" value="DPBB_1"/>
    <property type="match status" value="1"/>
</dbReference>
<dbReference type="SUPFAM" id="SSF50685">
    <property type="entry name" value="Barwin-like endoglucanases"/>
    <property type="match status" value="1"/>
</dbReference>
<dbReference type="Gramene" id="rna-gnl|WGS:JABURB|Cocit.L3415.1">
    <property type="protein sequence ID" value="cds-KAF7847044.1"/>
    <property type="gene ID" value="gene-BT93_L3415"/>
</dbReference>
<feature type="chain" id="PRO_5035870670" description="Expansin-like EG45 domain-containing protein" evidence="1">
    <location>
        <begin position="25"/>
        <end position="130"/>
    </location>
</feature>
<evidence type="ECO:0000313" key="3">
    <source>
        <dbReference type="EMBL" id="KAF7847044.1"/>
    </source>
</evidence>
<dbReference type="InterPro" id="IPR009009">
    <property type="entry name" value="RlpA-like_DPBB"/>
</dbReference>
<organism evidence="3 4">
    <name type="scientific">Corymbia citriodora subsp. variegata</name>
    <dbReference type="NCBI Taxonomy" id="360336"/>
    <lineage>
        <taxon>Eukaryota</taxon>
        <taxon>Viridiplantae</taxon>
        <taxon>Streptophyta</taxon>
        <taxon>Embryophyta</taxon>
        <taxon>Tracheophyta</taxon>
        <taxon>Spermatophyta</taxon>
        <taxon>Magnoliopsida</taxon>
        <taxon>eudicotyledons</taxon>
        <taxon>Gunneridae</taxon>
        <taxon>Pentapetalae</taxon>
        <taxon>rosids</taxon>
        <taxon>malvids</taxon>
        <taxon>Myrtales</taxon>
        <taxon>Myrtaceae</taxon>
        <taxon>Myrtoideae</taxon>
        <taxon>Eucalypteae</taxon>
        <taxon>Corymbia</taxon>
    </lineage>
</organism>
<dbReference type="PANTHER" id="PTHR47295">
    <property type="entry name" value="EG45-LIKE DOMAIN CONTAINING PROTEIN 1-RELATED"/>
    <property type="match status" value="1"/>
</dbReference>
<dbReference type="InterPro" id="IPR044206">
    <property type="entry name" value="EGC1/2"/>
</dbReference>
<dbReference type="PANTHER" id="PTHR47295:SF14">
    <property type="entry name" value="OS06G0688300 PROTEIN"/>
    <property type="match status" value="1"/>
</dbReference>
<feature type="signal peptide" evidence="1">
    <location>
        <begin position="1"/>
        <end position="24"/>
    </location>
</feature>
<keyword evidence="1" id="KW-0732">Signal</keyword>
<dbReference type="AlphaFoldDB" id="A0A8T0CII8"/>
<dbReference type="InterPro" id="IPR036908">
    <property type="entry name" value="RlpA-like_sf"/>
</dbReference>
<comment type="caution">
    <text evidence="3">The sequence shown here is derived from an EMBL/GenBank/DDBJ whole genome shotgun (WGS) entry which is preliminary data.</text>
</comment>
<reference evidence="3" key="1">
    <citation type="submission" date="2020-05" db="EMBL/GenBank/DDBJ databases">
        <title>WGS assembly of Corymbia citriodora subspecies variegata.</title>
        <authorList>
            <person name="Barry K."/>
            <person name="Hundley H."/>
            <person name="Shu S."/>
            <person name="Jenkins J."/>
            <person name="Grimwood J."/>
            <person name="Baten A."/>
        </authorList>
    </citation>
    <scope>NUCLEOTIDE SEQUENCE</scope>
    <source>
        <strain evidence="3">CV2-018</strain>
    </source>
</reference>
<dbReference type="EMBL" id="MU091353">
    <property type="protein sequence ID" value="KAF7847044.1"/>
    <property type="molecule type" value="Genomic_DNA"/>
</dbReference>
<dbReference type="InterPro" id="IPR007112">
    <property type="entry name" value="Expansin/allergen_DPBB_dom"/>
</dbReference>
<dbReference type="PROSITE" id="PS50842">
    <property type="entry name" value="EXPANSIN_EG45"/>
    <property type="match status" value="1"/>
</dbReference>